<evidence type="ECO:0000313" key="4">
    <source>
        <dbReference type="EMBL" id="GAW02134.1"/>
    </source>
</evidence>
<dbReference type="EMBL" id="BDGU01000084">
    <property type="protein sequence ID" value="GAW02134.1"/>
    <property type="molecule type" value="Genomic_DNA"/>
</dbReference>
<comment type="caution">
    <text evidence="4">The sequence shown here is derived from an EMBL/GenBank/DDBJ whole genome shotgun (WGS) entry which is preliminary data.</text>
</comment>
<feature type="chain" id="PRO_5011981266" evidence="2">
    <location>
        <begin position="17"/>
        <end position="554"/>
    </location>
</feature>
<feature type="signal peptide" evidence="2">
    <location>
        <begin position="1"/>
        <end position="16"/>
    </location>
</feature>
<dbReference type="GO" id="GO:0006508">
    <property type="term" value="P:proteolysis"/>
    <property type="evidence" value="ECO:0007669"/>
    <property type="project" value="UniProtKB-KW"/>
</dbReference>
<keyword evidence="4" id="KW-0645">Protease</keyword>
<name>A0A1Q3E4U4_LENED</name>
<dbReference type="PANTHER" id="PTHR47966">
    <property type="entry name" value="BETA-SITE APP-CLEAVING ENZYME, ISOFORM A-RELATED"/>
    <property type="match status" value="1"/>
</dbReference>
<dbReference type="InterPro" id="IPR021109">
    <property type="entry name" value="Peptidase_aspartic_dom_sf"/>
</dbReference>
<evidence type="ECO:0000256" key="2">
    <source>
        <dbReference type="SAM" id="SignalP"/>
    </source>
</evidence>
<dbReference type="Proteomes" id="UP000188533">
    <property type="component" value="Unassembled WGS sequence"/>
</dbReference>
<dbReference type="InterPro" id="IPR001461">
    <property type="entry name" value="Aspartic_peptidase_A1"/>
</dbReference>
<proteinExistence type="inferred from homology"/>
<reference evidence="4 5" key="1">
    <citation type="submission" date="2016-08" db="EMBL/GenBank/DDBJ databases">
        <authorList>
            <consortium name="Lentinula edodes genome sequencing consortium"/>
            <person name="Sakamoto Y."/>
            <person name="Nakade K."/>
            <person name="Sato S."/>
            <person name="Yoshida Y."/>
            <person name="Miyazaki K."/>
            <person name="Natsume S."/>
            <person name="Konno N."/>
        </authorList>
    </citation>
    <scope>NUCLEOTIDE SEQUENCE [LARGE SCALE GENOMIC DNA]</scope>
    <source>
        <strain evidence="4 5">NBRC 111202</strain>
    </source>
</reference>
<keyword evidence="2" id="KW-0732">Signal</keyword>
<dbReference type="InterPro" id="IPR034164">
    <property type="entry name" value="Pepsin-like_dom"/>
</dbReference>
<keyword evidence="5" id="KW-1185">Reference proteome</keyword>
<comment type="similarity">
    <text evidence="1">Belongs to the peptidase A1 family.</text>
</comment>
<feature type="domain" description="Peptidase A1" evidence="3">
    <location>
        <begin position="44"/>
        <end position="388"/>
    </location>
</feature>
<dbReference type="STRING" id="5353.A0A1Q3E4U4"/>
<evidence type="ECO:0000259" key="3">
    <source>
        <dbReference type="PROSITE" id="PS51767"/>
    </source>
</evidence>
<reference evidence="4 5" key="2">
    <citation type="submission" date="2017-02" db="EMBL/GenBank/DDBJ databases">
        <title>A genome survey and senescence transcriptome analysis in Lentinula edodes.</title>
        <authorList>
            <person name="Sakamoto Y."/>
            <person name="Nakade K."/>
            <person name="Sato S."/>
            <person name="Yoshida Y."/>
            <person name="Miyazaki K."/>
            <person name="Natsume S."/>
            <person name="Konno N."/>
        </authorList>
    </citation>
    <scope>NUCLEOTIDE SEQUENCE [LARGE SCALE GENOMIC DNA]</scope>
    <source>
        <strain evidence="4 5">NBRC 111202</strain>
    </source>
</reference>
<dbReference type="InterPro" id="IPR033121">
    <property type="entry name" value="PEPTIDASE_A1"/>
</dbReference>
<accession>A0A1Q3E4U4</accession>
<dbReference type="PRINTS" id="PR00792">
    <property type="entry name" value="PEPSIN"/>
</dbReference>
<sequence>MHRLVSLLYFVLGSWAISISSREAANASEAFITSVTLSSDGLSYYTVIGLGDMNFRVSLDTASSDLWIMASSCSTSACQTVPRYPLTYESATYQSVNENSTQFVAEYADGTIAGGFVAKESFHLSNLTVPNQAFALITDSNVTMTDDISGILGLGFPRISTINATSTNSTPFFPSLAQQGLLQYPLFGLSLTRNSTGTLSLGAIDSSVVTNLSNVEWNPVVEFSPFGNESNSSSYYQWAIPLTSLSVNGTSVALSPSYPTVTGNHSIAIFDVGTPGIYGPWADVSKLFSTFASARLVNEAVVGQWAVPCDSAITLSFTFGQRNFTLQPTDYIIGETSGDPGLCLAWPIALDPSPDGIDWQFGTPFMRTVYTVFSYGIDTLEPPMIGLYSLSNATTPESTSLINSFLASASEVIGTTLPNSLLLTPTATTPAYSFNTSVPASTGAIVQAALATSTYSPIFGAVTTIPDSATLNLSAIPLIQPLPTVATYTVTDSAGMISTSVSRISIPSIVLGAPPGWSSAGFTVRAPAFTLLLSFVVFPSLLSSLLHCTSLDFS</sequence>
<dbReference type="AlphaFoldDB" id="A0A1Q3E4U4"/>
<protein>
    <submittedName>
        <fullName evidence="4">Acid protease</fullName>
    </submittedName>
</protein>
<dbReference type="PANTHER" id="PTHR47966:SF74">
    <property type="entry name" value="AGR407CP"/>
    <property type="match status" value="1"/>
</dbReference>
<gene>
    <name evidence="4" type="ORF">LENED_003768</name>
</gene>
<evidence type="ECO:0000313" key="5">
    <source>
        <dbReference type="Proteomes" id="UP000188533"/>
    </source>
</evidence>
<dbReference type="Gene3D" id="2.40.70.10">
    <property type="entry name" value="Acid Proteases"/>
    <property type="match status" value="2"/>
</dbReference>
<dbReference type="CDD" id="cd05471">
    <property type="entry name" value="pepsin_like"/>
    <property type="match status" value="1"/>
</dbReference>
<keyword evidence="4" id="KW-0378">Hydrolase</keyword>
<organism evidence="4 5">
    <name type="scientific">Lentinula edodes</name>
    <name type="common">Shiitake mushroom</name>
    <name type="synonym">Lentinus edodes</name>
    <dbReference type="NCBI Taxonomy" id="5353"/>
    <lineage>
        <taxon>Eukaryota</taxon>
        <taxon>Fungi</taxon>
        <taxon>Dikarya</taxon>
        <taxon>Basidiomycota</taxon>
        <taxon>Agaricomycotina</taxon>
        <taxon>Agaricomycetes</taxon>
        <taxon>Agaricomycetidae</taxon>
        <taxon>Agaricales</taxon>
        <taxon>Marasmiineae</taxon>
        <taxon>Omphalotaceae</taxon>
        <taxon>Lentinula</taxon>
    </lineage>
</organism>
<dbReference type="SUPFAM" id="SSF50630">
    <property type="entry name" value="Acid proteases"/>
    <property type="match status" value="1"/>
</dbReference>
<evidence type="ECO:0000256" key="1">
    <source>
        <dbReference type="ARBA" id="ARBA00007447"/>
    </source>
</evidence>
<dbReference type="PROSITE" id="PS51767">
    <property type="entry name" value="PEPTIDASE_A1"/>
    <property type="match status" value="1"/>
</dbReference>
<dbReference type="GO" id="GO:0004190">
    <property type="term" value="F:aspartic-type endopeptidase activity"/>
    <property type="evidence" value="ECO:0007669"/>
    <property type="project" value="InterPro"/>
</dbReference>
<dbReference type="Pfam" id="PF00026">
    <property type="entry name" value="Asp"/>
    <property type="match status" value="1"/>
</dbReference>